<organism evidence="2 3">
    <name type="scientific">Allomyces macrogynus (strain ATCC 38327)</name>
    <name type="common">Allomyces javanicus var. macrogynus</name>
    <dbReference type="NCBI Taxonomy" id="578462"/>
    <lineage>
        <taxon>Eukaryota</taxon>
        <taxon>Fungi</taxon>
        <taxon>Fungi incertae sedis</taxon>
        <taxon>Blastocladiomycota</taxon>
        <taxon>Blastocladiomycetes</taxon>
        <taxon>Blastocladiales</taxon>
        <taxon>Blastocladiaceae</taxon>
        <taxon>Allomyces</taxon>
    </lineage>
</organism>
<name>A0A0L0SXF2_ALLM3</name>
<reference evidence="3" key="2">
    <citation type="submission" date="2009-11" db="EMBL/GenBank/DDBJ databases">
        <title>The Genome Sequence of Allomyces macrogynus strain ATCC 38327.</title>
        <authorList>
            <consortium name="The Broad Institute Genome Sequencing Platform"/>
            <person name="Russ C."/>
            <person name="Cuomo C."/>
            <person name="Shea T."/>
            <person name="Young S.K."/>
            <person name="Zeng Q."/>
            <person name="Koehrsen M."/>
            <person name="Haas B."/>
            <person name="Borodovsky M."/>
            <person name="Guigo R."/>
            <person name="Alvarado L."/>
            <person name="Berlin A."/>
            <person name="Borenstein D."/>
            <person name="Chen Z."/>
            <person name="Engels R."/>
            <person name="Freedman E."/>
            <person name="Gellesch M."/>
            <person name="Goldberg J."/>
            <person name="Griggs A."/>
            <person name="Gujja S."/>
            <person name="Heiman D."/>
            <person name="Hepburn T."/>
            <person name="Howarth C."/>
            <person name="Jen D."/>
            <person name="Larson L."/>
            <person name="Lewis B."/>
            <person name="Mehta T."/>
            <person name="Park D."/>
            <person name="Pearson M."/>
            <person name="Roberts A."/>
            <person name="Saif S."/>
            <person name="Shenoy N."/>
            <person name="Sisk P."/>
            <person name="Stolte C."/>
            <person name="Sykes S."/>
            <person name="Walk T."/>
            <person name="White J."/>
            <person name="Yandava C."/>
            <person name="Burger G."/>
            <person name="Gray M.W."/>
            <person name="Holland P.W.H."/>
            <person name="King N."/>
            <person name="Lang F.B.F."/>
            <person name="Roger A.J."/>
            <person name="Ruiz-Trillo I."/>
            <person name="Lander E."/>
            <person name="Nusbaum C."/>
        </authorList>
    </citation>
    <scope>NUCLEOTIDE SEQUENCE [LARGE SCALE GENOMIC DNA]</scope>
    <source>
        <strain evidence="3">ATCC 38327</strain>
    </source>
</reference>
<accession>A0A0L0SXF2</accession>
<reference evidence="2 3" key="1">
    <citation type="submission" date="2009-11" db="EMBL/GenBank/DDBJ databases">
        <title>Annotation of Allomyces macrogynus ATCC 38327.</title>
        <authorList>
            <consortium name="The Broad Institute Genome Sequencing Platform"/>
            <person name="Russ C."/>
            <person name="Cuomo C."/>
            <person name="Burger G."/>
            <person name="Gray M.W."/>
            <person name="Holland P.W.H."/>
            <person name="King N."/>
            <person name="Lang F.B.F."/>
            <person name="Roger A.J."/>
            <person name="Ruiz-Trillo I."/>
            <person name="Young S.K."/>
            <person name="Zeng Q."/>
            <person name="Gargeya S."/>
            <person name="Fitzgerald M."/>
            <person name="Haas B."/>
            <person name="Abouelleil A."/>
            <person name="Alvarado L."/>
            <person name="Arachchi H.M."/>
            <person name="Berlin A."/>
            <person name="Chapman S.B."/>
            <person name="Gearin G."/>
            <person name="Goldberg J."/>
            <person name="Griggs A."/>
            <person name="Gujja S."/>
            <person name="Hansen M."/>
            <person name="Heiman D."/>
            <person name="Howarth C."/>
            <person name="Larimer J."/>
            <person name="Lui A."/>
            <person name="MacDonald P.J.P."/>
            <person name="McCowen C."/>
            <person name="Montmayeur A."/>
            <person name="Murphy C."/>
            <person name="Neiman D."/>
            <person name="Pearson M."/>
            <person name="Priest M."/>
            <person name="Roberts A."/>
            <person name="Saif S."/>
            <person name="Shea T."/>
            <person name="Sisk P."/>
            <person name="Stolte C."/>
            <person name="Sykes S."/>
            <person name="Wortman J."/>
            <person name="Nusbaum C."/>
            <person name="Birren B."/>
        </authorList>
    </citation>
    <scope>NUCLEOTIDE SEQUENCE [LARGE SCALE GENOMIC DNA]</scope>
    <source>
        <strain evidence="2 3">ATCC 38327</strain>
    </source>
</reference>
<dbReference type="Proteomes" id="UP000054350">
    <property type="component" value="Unassembled WGS sequence"/>
</dbReference>
<proteinExistence type="predicted"/>
<evidence type="ECO:0000256" key="1">
    <source>
        <dbReference type="SAM" id="MobiDB-lite"/>
    </source>
</evidence>
<dbReference type="VEuPathDB" id="FungiDB:AMAG_12310"/>
<protein>
    <submittedName>
        <fullName evidence="2">Uncharacterized protein</fullName>
    </submittedName>
</protein>
<feature type="region of interest" description="Disordered" evidence="1">
    <location>
        <begin position="1"/>
        <end position="117"/>
    </location>
</feature>
<evidence type="ECO:0000313" key="3">
    <source>
        <dbReference type="Proteomes" id="UP000054350"/>
    </source>
</evidence>
<gene>
    <name evidence="2" type="ORF">AMAG_12310</name>
</gene>
<sequence>MYEQQARGPMMYADGGAQGQFMDQAGPQYVDDGPYDPQYDDVSPYPDSGPQTQYMDGPQPQYMDGPQQPQYIDGPNRDMGHPQTAYPTLGDVHDDGIDFADPNVPDPQQRPLINVGGPGAVADSRVVYAGGPDAARAVPMPVLPPLPPHVTPPPPTAEYGQPAAPNPMLHPELYANSIDHEEQARQMEGRPSREGPKAEFSG</sequence>
<dbReference type="OrthoDB" id="5592266at2759"/>
<evidence type="ECO:0000313" key="2">
    <source>
        <dbReference type="EMBL" id="KNE67238.1"/>
    </source>
</evidence>
<feature type="compositionally biased region" description="Pro residues" evidence="1">
    <location>
        <begin position="141"/>
        <end position="156"/>
    </location>
</feature>
<dbReference type="AlphaFoldDB" id="A0A0L0SXF2"/>
<keyword evidence="3" id="KW-1185">Reference proteome</keyword>
<dbReference type="EMBL" id="GG745352">
    <property type="protein sequence ID" value="KNE67238.1"/>
    <property type="molecule type" value="Genomic_DNA"/>
</dbReference>
<feature type="region of interest" description="Disordered" evidence="1">
    <location>
        <begin position="139"/>
        <end position="202"/>
    </location>
</feature>
<feature type="compositionally biased region" description="Basic and acidic residues" evidence="1">
    <location>
        <begin position="178"/>
        <end position="202"/>
    </location>
</feature>